<dbReference type="InterPro" id="IPR000595">
    <property type="entry name" value="cNMP-bd_dom"/>
</dbReference>
<keyword evidence="7" id="KW-1185">Reference proteome</keyword>
<dbReference type="Gene3D" id="2.60.120.10">
    <property type="entry name" value="Jelly Rolls"/>
    <property type="match status" value="1"/>
</dbReference>
<keyword evidence="3" id="KW-0804">Transcription</keyword>
<dbReference type="GO" id="GO:0006355">
    <property type="term" value="P:regulation of DNA-templated transcription"/>
    <property type="evidence" value="ECO:0007669"/>
    <property type="project" value="InterPro"/>
</dbReference>
<keyword evidence="2" id="KW-0238">DNA-binding</keyword>
<evidence type="ECO:0000259" key="4">
    <source>
        <dbReference type="PROSITE" id="PS50042"/>
    </source>
</evidence>
<dbReference type="InterPro" id="IPR014710">
    <property type="entry name" value="RmlC-like_jellyroll"/>
</dbReference>
<organism evidence="6 7">
    <name type="scientific">Anaeromicropila herbilytica</name>
    <dbReference type="NCBI Taxonomy" id="2785025"/>
    <lineage>
        <taxon>Bacteria</taxon>
        <taxon>Bacillati</taxon>
        <taxon>Bacillota</taxon>
        <taxon>Clostridia</taxon>
        <taxon>Lachnospirales</taxon>
        <taxon>Lachnospiraceae</taxon>
        <taxon>Anaeromicropila</taxon>
    </lineage>
</organism>
<evidence type="ECO:0000259" key="5">
    <source>
        <dbReference type="PROSITE" id="PS51063"/>
    </source>
</evidence>
<dbReference type="Pfam" id="PF13545">
    <property type="entry name" value="HTH_Crp_2"/>
    <property type="match status" value="1"/>
</dbReference>
<evidence type="ECO:0000256" key="1">
    <source>
        <dbReference type="ARBA" id="ARBA00023015"/>
    </source>
</evidence>
<dbReference type="AlphaFoldDB" id="A0A7R7EHR8"/>
<dbReference type="PROSITE" id="PS51063">
    <property type="entry name" value="HTH_CRP_2"/>
    <property type="match status" value="1"/>
</dbReference>
<dbReference type="EMBL" id="AP024169">
    <property type="protein sequence ID" value="BCN29455.1"/>
    <property type="molecule type" value="Genomic_DNA"/>
</dbReference>
<dbReference type="KEGG" id="ahb:bsdtb5_07500"/>
<reference evidence="6 7" key="1">
    <citation type="submission" date="2020-11" db="EMBL/GenBank/DDBJ databases">
        <title>Draft genome sequencing of a Lachnospiraceae strain isolated from anoxic soil subjected to BSD treatment.</title>
        <authorList>
            <person name="Uek A."/>
            <person name="Tonouchi A."/>
        </authorList>
    </citation>
    <scope>NUCLEOTIDE SEQUENCE [LARGE SCALE GENOMIC DNA]</scope>
    <source>
        <strain evidence="6 7">TB5</strain>
    </source>
</reference>
<dbReference type="PROSITE" id="PS50042">
    <property type="entry name" value="CNMP_BINDING_3"/>
    <property type="match status" value="1"/>
</dbReference>
<dbReference type="InterPro" id="IPR036390">
    <property type="entry name" value="WH_DNA-bd_sf"/>
</dbReference>
<dbReference type="SUPFAM" id="SSF51206">
    <property type="entry name" value="cAMP-binding domain-like"/>
    <property type="match status" value="1"/>
</dbReference>
<evidence type="ECO:0000256" key="2">
    <source>
        <dbReference type="ARBA" id="ARBA00023125"/>
    </source>
</evidence>
<gene>
    <name evidence="6" type="ORF">bsdtb5_07500</name>
</gene>
<dbReference type="RefSeq" id="WP_271714730.1">
    <property type="nucleotide sequence ID" value="NZ_AP024169.1"/>
</dbReference>
<dbReference type="GO" id="GO:0003677">
    <property type="term" value="F:DNA binding"/>
    <property type="evidence" value="ECO:0007669"/>
    <property type="project" value="UniProtKB-KW"/>
</dbReference>
<dbReference type="CDD" id="cd00038">
    <property type="entry name" value="CAP_ED"/>
    <property type="match status" value="1"/>
</dbReference>
<name>A0A7R7EHR8_9FIRM</name>
<keyword evidence="1" id="KW-0805">Transcription regulation</keyword>
<feature type="domain" description="HTH crp-type" evidence="5">
    <location>
        <begin position="149"/>
        <end position="220"/>
    </location>
</feature>
<dbReference type="Proteomes" id="UP000595897">
    <property type="component" value="Chromosome"/>
</dbReference>
<dbReference type="Pfam" id="PF00027">
    <property type="entry name" value="cNMP_binding"/>
    <property type="match status" value="1"/>
</dbReference>
<protein>
    <submittedName>
        <fullName evidence="6">Catabolite gene activator protein</fullName>
    </submittedName>
</protein>
<proteinExistence type="predicted"/>
<dbReference type="InterPro" id="IPR012318">
    <property type="entry name" value="HTH_CRP"/>
</dbReference>
<accession>A0A7R7EHR8</accession>
<dbReference type="SUPFAM" id="SSF46785">
    <property type="entry name" value="Winged helix' DNA-binding domain"/>
    <property type="match status" value="1"/>
</dbReference>
<evidence type="ECO:0000313" key="6">
    <source>
        <dbReference type="EMBL" id="BCN29455.1"/>
    </source>
</evidence>
<evidence type="ECO:0000256" key="3">
    <source>
        <dbReference type="ARBA" id="ARBA00023163"/>
    </source>
</evidence>
<sequence length="231" mass="26734">MERIQDQAKLDYYIKKYSVNELFTKDMREYMELVSFKKNEYLISDKEDVWALMLLVSGKTKAFTTLSNGKSLLLRFYEGFQILGDLEVLTSKDTFTNVQAIEETYCIAIAFEYVNLYLLEDAKFLRAICRELGTKLKESSKNSSINLLYSLENRLASYIYTTGERVTQSGHNKIIFDENLTYIAEILGTSYRHLLRTLNVLCTKGVLSKCGCYYEVLDENTLMALSADLYR</sequence>
<evidence type="ECO:0000313" key="7">
    <source>
        <dbReference type="Proteomes" id="UP000595897"/>
    </source>
</evidence>
<dbReference type="InterPro" id="IPR018490">
    <property type="entry name" value="cNMP-bd_dom_sf"/>
</dbReference>
<feature type="domain" description="Cyclic nucleotide-binding" evidence="4">
    <location>
        <begin position="26"/>
        <end position="135"/>
    </location>
</feature>